<reference evidence="1 2" key="1">
    <citation type="submission" date="2017-06" db="EMBL/GenBank/DDBJ databases">
        <authorList>
            <person name="Kim H.J."/>
            <person name="Triplett B.A."/>
        </authorList>
    </citation>
    <scope>NUCLEOTIDE SEQUENCE [LARGE SCALE GENOMIC DNA]</scope>
    <source>
        <strain evidence="1 2">DSM 14713</strain>
    </source>
</reference>
<dbReference type="RefSeq" id="WP_157775488.1">
    <property type="nucleotide sequence ID" value="NZ_CP022163.1"/>
</dbReference>
<protein>
    <submittedName>
        <fullName evidence="1">PHP domain-containing protein</fullName>
    </submittedName>
</protein>
<accession>A0A250IIV5</accession>
<proteinExistence type="predicted"/>
<organism evidence="1 2">
    <name type="scientific">Melittangium boletus DSM 14713</name>
    <dbReference type="NCBI Taxonomy" id="1294270"/>
    <lineage>
        <taxon>Bacteria</taxon>
        <taxon>Pseudomonadati</taxon>
        <taxon>Myxococcota</taxon>
        <taxon>Myxococcia</taxon>
        <taxon>Myxococcales</taxon>
        <taxon>Cystobacterineae</taxon>
        <taxon>Archangiaceae</taxon>
        <taxon>Melittangium</taxon>
    </lineage>
</organism>
<dbReference type="Proteomes" id="UP000217289">
    <property type="component" value="Chromosome"/>
</dbReference>
<keyword evidence="2" id="KW-1185">Reference proteome</keyword>
<evidence type="ECO:0000313" key="1">
    <source>
        <dbReference type="EMBL" id="ATB31685.1"/>
    </source>
</evidence>
<dbReference type="OrthoDB" id="5489354at2"/>
<dbReference type="EMBL" id="CP022163">
    <property type="protein sequence ID" value="ATB31685.1"/>
    <property type="molecule type" value="Genomic_DNA"/>
</dbReference>
<sequence length="102" mass="11852">MTLKVVAFKRYMGKAGAGKEWHHVVEKRNAKRFGAEAIHNTENIIELEKSLHDRVSAFYSSIQKELTGSELTVRMCLESRSYEAQRQFGLQVIENIRRGVWR</sequence>
<gene>
    <name evidence="1" type="ORF">MEBOL_005148</name>
</gene>
<evidence type="ECO:0000313" key="2">
    <source>
        <dbReference type="Proteomes" id="UP000217289"/>
    </source>
</evidence>
<dbReference type="KEGG" id="mbd:MEBOL_005148"/>
<dbReference type="AlphaFoldDB" id="A0A250IIV5"/>
<name>A0A250IIV5_9BACT</name>